<protein>
    <submittedName>
        <fullName evidence="2">Uncharacterized protein</fullName>
    </submittedName>
</protein>
<dbReference type="EMBL" id="KL142391">
    <property type="protein sequence ID" value="KDR71692.1"/>
    <property type="molecule type" value="Genomic_DNA"/>
</dbReference>
<dbReference type="Proteomes" id="UP000027222">
    <property type="component" value="Unassembled WGS sequence"/>
</dbReference>
<accession>A0A067SNS5</accession>
<reference evidence="3" key="1">
    <citation type="journal article" date="2014" name="Proc. Natl. Acad. Sci. U.S.A.">
        <title>Extensive sampling of basidiomycete genomes demonstrates inadequacy of the white-rot/brown-rot paradigm for wood decay fungi.</title>
        <authorList>
            <person name="Riley R."/>
            <person name="Salamov A.A."/>
            <person name="Brown D.W."/>
            <person name="Nagy L.G."/>
            <person name="Floudas D."/>
            <person name="Held B.W."/>
            <person name="Levasseur A."/>
            <person name="Lombard V."/>
            <person name="Morin E."/>
            <person name="Otillar R."/>
            <person name="Lindquist E.A."/>
            <person name="Sun H."/>
            <person name="LaButti K.M."/>
            <person name="Schmutz J."/>
            <person name="Jabbour D."/>
            <person name="Luo H."/>
            <person name="Baker S.E."/>
            <person name="Pisabarro A.G."/>
            <person name="Walton J.D."/>
            <person name="Blanchette R.A."/>
            <person name="Henrissat B."/>
            <person name="Martin F."/>
            <person name="Cullen D."/>
            <person name="Hibbett D.S."/>
            <person name="Grigoriev I.V."/>
        </authorList>
    </citation>
    <scope>NUCLEOTIDE SEQUENCE [LARGE SCALE GENOMIC DNA]</scope>
    <source>
        <strain evidence="3">CBS 339.88</strain>
    </source>
</reference>
<organism evidence="2 3">
    <name type="scientific">Galerina marginata (strain CBS 339.88)</name>
    <dbReference type="NCBI Taxonomy" id="685588"/>
    <lineage>
        <taxon>Eukaryota</taxon>
        <taxon>Fungi</taxon>
        <taxon>Dikarya</taxon>
        <taxon>Basidiomycota</taxon>
        <taxon>Agaricomycotina</taxon>
        <taxon>Agaricomycetes</taxon>
        <taxon>Agaricomycetidae</taxon>
        <taxon>Agaricales</taxon>
        <taxon>Agaricineae</taxon>
        <taxon>Strophariaceae</taxon>
        <taxon>Galerina</taxon>
    </lineage>
</organism>
<reference evidence="2" key="2">
    <citation type="journal article" date="2014" name="Proc. Natl. Acad. Sci. U.S.A.">
        <title>Extensive sampling of basidiomycete genomes demonstrates inadequacy of the white rot/brown rot paradigm for wood decay fungi.</title>
        <authorList>
            <person name="Riley R."/>
            <person name="Salamov A.A."/>
            <person name="Brown D.W."/>
            <person name="Nagy L.G."/>
            <person name="Floudas D."/>
            <person name="Held B.W."/>
            <person name="Levasseur A."/>
            <person name="Lombard V."/>
            <person name="Morin E."/>
            <person name="Otillar R."/>
            <person name="Lindquist E.A."/>
            <person name="Sun H."/>
            <person name="LaButti K.M."/>
            <person name="Schmutz J."/>
            <person name="Jabbour D."/>
            <person name="Luo H."/>
            <person name="Baker S.E."/>
            <person name="Pisabarro A.G."/>
            <person name="Walton J.D."/>
            <person name="Blanchette R.A."/>
            <person name="Henrissat B."/>
            <person name="Martin F."/>
            <person name="Cullen D."/>
            <person name="Hibbett D.S."/>
            <person name="Grigoriev I.V."/>
        </authorList>
    </citation>
    <scope>NUCLEOTIDE SEQUENCE</scope>
    <source>
        <strain evidence="2">CBS 339.88</strain>
    </source>
</reference>
<evidence type="ECO:0000313" key="2">
    <source>
        <dbReference type="EMBL" id="KDR71692.1"/>
    </source>
</evidence>
<dbReference type="HOGENOM" id="CLU_2941895_0_0_1"/>
<dbReference type="AlphaFoldDB" id="A0A067SNS5"/>
<name>A0A067SNS5_GALM3</name>
<evidence type="ECO:0000313" key="3">
    <source>
        <dbReference type="Proteomes" id="UP000027222"/>
    </source>
</evidence>
<keyword evidence="3" id="KW-1185">Reference proteome</keyword>
<dbReference type="EMBL" id="KL142649">
    <property type="protein sequence ID" value="KDR64933.1"/>
    <property type="molecule type" value="Genomic_DNA"/>
</dbReference>
<proteinExistence type="predicted"/>
<evidence type="ECO:0000313" key="1">
    <source>
        <dbReference type="EMBL" id="KDR64933.1"/>
    </source>
</evidence>
<gene>
    <name evidence="2" type="ORF">GALMADRAFT_253391</name>
    <name evidence="1" type="ORF">GALMADRAFT_260400</name>
</gene>
<sequence>MVALVFALIPFPTSNGIIENKAAKHNDTHNAVVPPAMLMLNRTLARGQNQKIYWIDQQYS</sequence>